<dbReference type="InterPro" id="IPR006442">
    <property type="entry name" value="Antitoxin_Phd/YefM"/>
</dbReference>
<dbReference type="PANTHER" id="PTHR35377">
    <property type="entry name" value="ANTITOXIN VAPB49-RELATED-RELATED"/>
    <property type="match status" value="1"/>
</dbReference>
<dbReference type="EMBL" id="RJSE01000009">
    <property type="protein sequence ID" value="RNL60763.1"/>
    <property type="molecule type" value="Genomic_DNA"/>
</dbReference>
<dbReference type="Pfam" id="PF02604">
    <property type="entry name" value="PhdYeFM_antitox"/>
    <property type="match status" value="1"/>
</dbReference>
<comment type="function">
    <text evidence="2">Antitoxin component of a type II toxin-antitoxin (TA) system.</text>
</comment>
<evidence type="ECO:0000313" key="4">
    <source>
        <dbReference type="Proteomes" id="UP000267128"/>
    </source>
</evidence>
<organism evidence="3 4">
    <name type="scientific">Nocardioides marmoriginsengisoli</name>
    <dbReference type="NCBI Taxonomy" id="661483"/>
    <lineage>
        <taxon>Bacteria</taxon>
        <taxon>Bacillati</taxon>
        <taxon>Actinomycetota</taxon>
        <taxon>Actinomycetes</taxon>
        <taxon>Propionibacteriales</taxon>
        <taxon>Nocardioidaceae</taxon>
        <taxon>Nocardioides</taxon>
    </lineage>
</organism>
<sequence>MAAMVNVHEAKTHLSKLLERVENGETIVIARAGKPVAELRAYSPRVPFVFGGLKDTVWYDDSGWDDER</sequence>
<comment type="caution">
    <text evidence="3">The sequence shown here is derived from an EMBL/GenBank/DDBJ whole genome shotgun (WGS) entry which is preliminary data.</text>
</comment>
<dbReference type="PANTHER" id="PTHR35377:SF8">
    <property type="entry name" value="ANTITOXIN VAPB22"/>
    <property type="match status" value="1"/>
</dbReference>
<keyword evidence="4" id="KW-1185">Reference proteome</keyword>
<dbReference type="Gene3D" id="3.40.1620.10">
    <property type="entry name" value="YefM-like domain"/>
    <property type="match status" value="1"/>
</dbReference>
<dbReference type="InterPro" id="IPR036165">
    <property type="entry name" value="YefM-like_sf"/>
</dbReference>
<accession>A0A3N0CCP8</accession>
<dbReference type="RefSeq" id="WP_123229516.1">
    <property type="nucleotide sequence ID" value="NZ_RJSE01000009.1"/>
</dbReference>
<comment type="similarity">
    <text evidence="1 2">Belongs to the phD/YefM antitoxin family.</text>
</comment>
<evidence type="ECO:0000313" key="3">
    <source>
        <dbReference type="EMBL" id="RNL60763.1"/>
    </source>
</evidence>
<dbReference type="SUPFAM" id="SSF143120">
    <property type="entry name" value="YefM-like"/>
    <property type="match status" value="1"/>
</dbReference>
<dbReference type="Proteomes" id="UP000267128">
    <property type="component" value="Unassembled WGS sequence"/>
</dbReference>
<protein>
    <recommendedName>
        <fullName evidence="2">Antitoxin</fullName>
    </recommendedName>
</protein>
<dbReference type="OrthoDB" id="557859at2"/>
<proteinExistence type="inferred from homology"/>
<evidence type="ECO:0000256" key="1">
    <source>
        <dbReference type="ARBA" id="ARBA00009981"/>
    </source>
</evidence>
<dbReference type="NCBIfam" id="TIGR01552">
    <property type="entry name" value="phd_fam"/>
    <property type="match status" value="1"/>
</dbReference>
<dbReference type="InterPro" id="IPR051416">
    <property type="entry name" value="phD-YefM_TA_antitoxins"/>
</dbReference>
<reference evidence="3 4" key="1">
    <citation type="submission" date="2018-11" db="EMBL/GenBank/DDBJ databases">
        <authorList>
            <person name="Li F."/>
        </authorList>
    </citation>
    <scope>NUCLEOTIDE SEQUENCE [LARGE SCALE GENOMIC DNA]</scope>
    <source>
        <strain evidence="3 4">Gsoil 097</strain>
    </source>
</reference>
<dbReference type="AlphaFoldDB" id="A0A3N0CCP8"/>
<evidence type="ECO:0000256" key="2">
    <source>
        <dbReference type="RuleBase" id="RU362080"/>
    </source>
</evidence>
<gene>
    <name evidence="3" type="ORF">EFK50_20925</name>
</gene>
<name>A0A3N0CCP8_9ACTN</name>